<reference evidence="4 5" key="1">
    <citation type="journal article" date="2024" name="BMC Genomics">
        <title>De novo assembly and annotation of Popillia japonica's genome with initial clues to its potential as an invasive pest.</title>
        <authorList>
            <person name="Cucini C."/>
            <person name="Boschi S."/>
            <person name="Funari R."/>
            <person name="Cardaioli E."/>
            <person name="Iannotti N."/>
            <person name="Marturano G."/>
            <person name="Paoli F."/>
            <person name="Bruttini M."/>
            <person name="Carapelli A."/>
            <person name="Frati F."/>
            <person name="Nardi F."/>
        </authorList>
    </citation>
    <scope>NUCLEOTIDE SEQUENCE [LARGE SCALE GENOMIC DNA]</scope>
    <source>
        <strain evidence="4">DMR45628</strain>
    </source>
</reference>
<gene>
    <name evidence="4" type="ORF">QE152_g25554</name>
</gene>
<feature type="compositionally biased region" description="Basic and acidic residues" evidence="2">
    <location>
        <begin position="111"/>
        <end position="120"/>
    </location>
</feature>
<dbReference type="SUPFAM" id="SSF57756">
    <property type="entry name" value="Retrovirus zinc finger-like domains"/>
    <property type="match status" value="1"/>
</dbReference>
<protein>
    <submittedName>
        <fullName evidence="4">Zinc knuckle</fullName>
    </submittedName>
</protein>
<proteinExistence type="predicted"/>
<keyword evidence="1" id="KW-0862">Zinc</keyword>
<evidence type="ECO:0000313" key="5">
    <source>
        <dbReference type="Proteomes" id="UP001458880"/>
    </source>
</evidence>
<dbReference type="GO" id="GO:0003676">
    <property type="term" value="F:nucleic acid binding"/>
    <property type="evidence" value="ECO:0007669"/>
    <property type="project" value="InterPro"/>
</dbReference>
<name>A0AAW1JZR8_POPJA</name>
<dbReference type="Gene3D" id="4.10.60.10">
    <property type="entry name" value="Zinc finger, CCHC-type"/>
    <property type="match status" value="1"/>
</dbReference>
<dbReference type="EMBL" id="JASPKY010000283">
    <property type="protein sequence ID" value="KAK9711267.1"/>
    <property type="molecule type" value="Genomic_DNA"/>
</dbReference>
<keyword evidence="1" id="KW-0479">Metal-binding</keyword>
<evidence type="ECO:0000313" key="4">
    <source>
        <dbReference type="EMBL" id="KAK9711267.1"/>
    </source>
</evidence>
<feature type="region of interest" description="Disordered" evidence="2">
    <location>
        <begin position="94"/>
        <end position="127"/>
    </location>
</feature>
<dbReference type="InterPro" id="IPR036875">
    <property type="entry name" value="Znf_CCHC_sf"/>
</dbReference>
<dbReference type="PROSITE" id="PS50158">
    <property type="entry name" value="ZF_CCHC"/>
    <property type="match status" value="1"/>
</dbReference>
<keyword evidence="5" id="KW-1185">Reference proteome</keyword>
<organism evidence="4 5">
    <name type="scientific">Popillia japonica</name>
    <name type="common">Japanese beetle</name>
    <dbReference type="NCBI Taxonomy" id="7064"/>
    <lineage>
        <taxon>Eukaryota</taxon>
        <taxon>Metazoa</taxon>
        <taxon>Ecdysozoa</taxon>
        <taxon>Arthropoda</taxon>
        <taxon>Hexapoda</taxon>
        <taxon>Insecta</taxon>
        <taxon>Pterygota</taxon>
        <taxon>Neoptera</taxon>
        <taxon>Endopterygota</taxon>
        <taxon>Coleoptera</taxon>
        <taxon>Polyphaga</taxon>
        <taxon>Scarabaeiformia</taxon>
        <taxon>Scarabaeidae</taxon>
        <taxon>Rutelinae</taxon>
        <taxon>Popillia</taxon>
    </lineage>
</organism>
<evidence type="ECO:0000256" key="2">
    <source>
        <dbReference type="SAM" id="MobiDB-lite"/>
    </source>
</evidence>
<dbReference type="Proteomes" id="UP001458880">
    <property type="component" value="Unassembled WGS sequence"/>
</dbReference>
<feature type="compositionally biased region" description="Basic and acidic residues" evidence="2">
    <location>
        <begin position="94"/>
        <end position="103"/>
    </location>
</feature>
<evidence type="ECO:0000259" key="3">
    <source>
        <dbReference type="PROSITE" id="PS50158"/>
    </source>
</evidence>
<feature type="domain" description="CCHC-type" evidence="3">
    <location>
        <begin position="137"/>
        <end position="153"/>
    </location>
</feature>
<evidence type="ECO:0000256" key="1">
    <source>
        <dbReference type="PROSITE-ProRule" id="PRU00047"/>
    </source>
</evidence>
<dbReference type="GO" id="GO:0008270">
    <property type="term" value="F:zinc ion binding"/>
    <property type="evidence" value="ECO:0007669"/>
    <property type="project" value="UniProtKB-KW"/>
</dbReference>
<dbReference type="InterPro" id="IPR001878">
    <property type="entry name" value="Znf_CCHC"/>
</dbReference>
<comment type="caution">
    <text evidence="4">The sequence shown here is derived from an EMBL/GenBank/DDBJ whole genome shotgun (WGS) entry which is preliminary data.</text>
</comment>
<accession>A0AAW1JZR8</accession>
<dbReference type="AlphaFoldDB" id="A0AAW1JZR8"/>
<sequence length="190" mass="22278">MFVVKGSQSLKWQRMRERVQQRNERLDNYFHEKVKLCVELNMDVSETKQVVLIGLRSKSLCDAIFPLRLNSVEELLHFLHEYQTIETKRSERVYDNTRNDPRRTLQATSETKIKDKDSSRGAEGPAQVIHNEHRDPKCYNCGQYGYISRNCKNLKRIPICYACKTEGHKRSEVLVYTFCIGPLPGKKKVR</sequence>
<dbReference type="Pfam" id="PF00098">
    <property type="entry name" value="zf-CCHC"/>
    <property type="match status" value="1"/>
</dbReference>
<keyword evidence="1" id="KW-0863">Zinc-finger</keyword>